<keyword evidence="3" id="KW-1185">Reference proteome</keyword>
<gene>
    <name evidence="2" type="ORF">HPBE_LOCUS17880</name>
</gene>
<accession>A0A183G7U1</accession>
<accession>A0A3P8AHM3</accession>
<name>A0A183G7U1_HELPZ</name>
<dbReference type="WBParaSite" id="HPBE_0001788101-mRNA-1">
    <property type="protein sequence ID" value="HPBE_0001788101-mRNA-1"/>
    <property type="gene ID" value="HPBE_0001788101"/>
</dbReference>
<evidence type="ECO:0000256" key="1">
    <source>
        <dbReference type="SAM" id="MobiDB-lite"/>
    </source>
</evidence>
<evidence type="ECO:0000313" key="3">
    <source>
        <dbReference type="Proteomes" id="UP000050761"/>
    </source>
</evidence>
<evidence type="ECO:0000313" key="4">
    <source>
        <dbReference type="WBParaSite" id="HPBE_0001788101-mRNA-1"/>
    </source>
</evidence>
<dbReference type="AlphaFoldDB" id="A0A183G7U1"/>
<dbReference type="Proteomes" id="UP000050761">
    <property type="component" value="Unassembled WGS sequence"/>
</dbReference>
<feature type="region of interest" description="Disordered" evidence="1">
    <location>
        <begin position="1"/>
        <end position="23"/>
    </location>
</feature>
<evidence type="ECO:0000313" key="2">
    <source>
        <dbReference type="EMBL" id="VDP10111.1"/>
    </source>
</evidence>
<organism evidence="3 4">
    <name type="scientific">Heligmosomoides polygyrus</name>
    <name type="common">Parasitic roundworm</name>
    <dbReference type="NCBI Taxonomy" id="6339"/>
    <lineage>
        <taxon>Eukaryota</taxon>
        <taxon>Metazoa</taxon>
        <taxon>Ecdysozoa</taxon>
        <taxon>Nematoda</taxon>
        <taxon>Chromadorea</taxon>
        <taxon>Rhabditida</taxon>
        <taxon>Rhabditina</taxon>
        <taxon>Rhabditomorpha</taxon>
        <taxon>Strongyloidea</taxon>
        <taxon>Heligmosomidae</taxon>
        <taxon>Heligmosomoides</taxon>
    </lineage>
</organism>
<protein>
    <submittedName>
        <fullName evidence="2 4">Uncharacterized protein</fullName>
    </submittedName>
</protein>
<reference evidence="4" key="2">
    <citation type="submission" date="2019-09" db="UniProtKB">
        <authorList>
            <consortium name="WormBaseParasite"/>
        </authorList>
    </citation>
    <scope>IDENTIFICATION</scope>
</reference>
<reference evidence="2 3" key="1">
    <citation type="submission" date="2018-11" db="EMBL/GenBank/DDBJ databases">
        <authorList>
            <consortium name="Pathogen Informatics"/>
        </authorList>
    </citation>
    <scope>NUCLEOTIDE SEQUENCE [LARGE SCALE GENOMIC DNA]</scope>
</reference>
<proteinExistence type="predicted"/>
<sequence>MSRGDERWRERDQAETDSTTSATDVARTLDGTKKSVSCRKLCGVVTYGNWIQLANGRELLPVNDYAS</sequence>
<dbReference type="EMBL" id="UZAH01030316">
    <property type="protein sequence ID" value="VDP10111.1"/>
    <property type="molecule type" value="Genomic_DNA"/>
</dbReference>
<feature type="compositionally biased region" description="Basic and acidic residues" evidence="1">
    <location>
        <begin position="1"/>
        <end position="14"/>
    </location>
</feature>